<gene>
    <name evidence="7" type="ORF">GQE98_14000</name>
</gene>
<dbReference type="PANTHER" id="PTHR43673">
    <property type="entry name" value="NAD(P)H NITROREDUCTASE YDGI-RELATED"/>
    <property type="match status" value="1"/>
</dbReference>
<keyword evidence="5" id="KW-0560">Oxidoreductase</keyword>
<evidence type="ECO:0000256" key="5">
    <source>
        <dbReference type="ARBA" id="ARBA00023002"/>
    </source>
</evidence>
<keyword evidence="8" id="KW-1185">Reference proteome</keyword>
<dbReference type="CDD" id="cd02136">
    <property type="entry name" value="PnbA_NfnB-like"/>
    <property type="match status" value="1"/>
</dbReference>
<dbReference type="InterPro" id="IPR029479">
    <property type="entry name" value="Nitroreductase"/>
</dbReference>
<dbReference type="SUPFAM" id="SSF55469">
    <property type="entry name" value="FMN-dependent nitroreductase-like"/>
    <property type="match status" value="1"/>
</dbReference>
<evidence type="ECO:0000256" key="2">
    <source>
        <dbReference type="ARBA" id="ARBA00007118"/>
    </source>
</evidence>
<comment type="similarity">
    <text evidence="2">Belongs to the nitroreductase family.</text>
</comment>
<dbReference type="GO" id="GO:0016491">
    <property type="term" value="F:oxidoreductase activity"/>
    <property type="evidence" value="ECO:0007669"/>
    <property type="project" value="UniProtKB-KW"/>
</dbReference>
<name>A0A6L8WAQ9_9PROT</name>
<dbReference type="PANTHER" id="PTHR43673:SF2">
    <property type="entry name" value="NITROREDUCTASE"/>
    <property type="match status" value="1"/>
</dbReference>
<evidence type="ECO:0000313" key="8">
    <source>
        <dbReference type="Proteomes" id="UP000476030"/>
    </source>
</evidence>
<dbReference type="AlphaFoldDB" id="A0A6L8WAQ9"/>
<keyword evidence="3" id="KW-0285">Flavoprotein</keyword>
<dbReference type="RefSeq" id="WP_161316341.1">
    <property type="nucleotide sequence ID" value="NZ_WTUW01000009.1"/>
</dbReference>
<evidence type="ECO:0000256" key="4">
    <source>
        <dbReference type="ARBA" id="ARBA00022643"/>
    </source>
</evidence>
<organism evidence="7 8">
    <name type="scientific">Sneathiella litorea</name>
    <dbReference type="NCBI Taxonomy" id="2606216"/>
    <lineage>
        <taxon>Bacteria</taxon>
        <taxon>Pseudomonadati</taxon>
        <taxon>Pseudomonadota</taxon>
        <taxon>Alphaproteobacteria</taxon>
        <taxon>Sneathiellales</taxon>
        <taxon>Sneathiellaceae</taxon>
        <taxon>Sneathiella</taxon>
    </lineage>
</organism>
<reference evidence="7 8" key="1">
    <citation type="submission" date="2019-12" db="EMBL/GenBank/DDBJ databases">
        <title>Snethiella sp. nov. sp. isolated from sea sand.</title>
        <authorList>
            <person name="Kim J."/>
            <person name="Jeong S.E."/>
            <person name="Jung H.S."/>
            <person name="Jeon C.O."/>
        </authorList>
    </citation>
    <scope>NUCLEOTIDE SEQUENCE [LARGE SCALE GENOMIC DNA]</scope>
    <source>
        <strain evidence="7 8">DP05</strain>
    </source>
</reference>
<feature type="domain" description="Nitroreductase" evidence="6">
    <location>
        <begin position="7"/>
        <end position="197"/>
    </location>
</feature>
<dbReference type="Gene3D" id="3.40.109.10">
    <property type="entry name" value="NADH Oxidase"/>
    <property type="match status" value="1"/>
</dbReference>
<evidence type="ECO:0000259" key="6">
    <source>
        <dbReference type="Pfam" id="PF00881"/>
    </source>
</evidence>
<comment type="cofactor">
    <cofactor evidence="1">
        <name>FMN</name>
        <dbReference type="ChEBI" id="CHEBI:58210"/>
    </cofactor>
</comment>
<dbReference type="Proteomes" id="UP000476030">
    <property type="component" value="Unassembled WGS sequence"/>
</dbReference>
<keyword evidence="4" id="KW-0288">FMN</keyword>
<accession>A0A6L8WAQ9</accession>
<protein>
    <submittedName>
        <fullName evidence="7">Nitroreductase</fullName>
    </submittedName>
</protein>
<dbReference type="Pfam" id="PF00881">
    <property type="entry name" value="Nitroreductase"/>
    <property type="match status" value="1"/>
</dbReference>
<dbReference type="EMBL" id="WTUW01000009">
    <property type="protein sequence ID" value="MZR31744.1"/>
    <property type="molecule type" value="Genomic_DNA"/>
</dbReference>
<evidence type="ECO:0000256" key="3">
    <source>
        <dbReference type="ARBA" id="ARBA00022630"/>
    </source>
</evidence>
<proteinExistence type="inferred from homology"/>
<dbReference type="InterPro" id="IPR000415">
    <property type="entry name" value="Nitroreductase-like"/>
</dbReference>
<evidence type="ECO:0000256" key="1">
    <source>
        <dbReference type="ARBA" id="ARBA00001917"/>
    </source>
</evidence>
<evidence type="ECO:0000313" key="7">
    <source>
        <dbReference type="EMBL" id="MZR31744.1"/>
    </source>
</evidence>
<comment type="caution">
    <text evidence="7">The sequence shown here is derived from an EMBL/GenBank/DDBJ whole genome shotgun (WGS) entry which is preliminary data.</text>
</comment>
<sequence length="224" mass="25584">MDVEEAIQSRRSIRAFTDQPVPKEIIDRILRLSQRAPSGTNTQPWHTYVCTGAVRDAISRDVLEMVDKGQAKRYEELDYYPAKWKDVHRDRRRGVGWGLYGLLGIEKGDRERTAKQSKRNFTFFDAPVGLFFTVDSYLLRGSWSDTGLYMQTVMLAARGEGLHTCPQAAWINYPEPIHKHLNIPDDQVLVSGMAMGYEDKTAIENTLVSEREDVANVVHYVGFD</sequence>